<feature type="domain" description="DUF1972" evidence="2">
    <location>
        <begin position="7"/>
        <end position="181"/>
    </location>
</feature>
<gene>
    <name evidence="3" type="ORF">KAK11_17790</name>
</gene>
<comment type="caution">
    <text evidence="3">The sequence shown here is derived from an EMBL/GenBank/DDBJ whole genome shotgun (WGS) entry which is preliminary data.</text>
</comment>
<reference evidence="3 4" key="1">
    <citation type="submission" date="2021-04" db="EMBL/GenBank/DDBJ databases">
        <title>The genome sequence of type strain Ideonella paludis KCTC 32238.</title>
        <authorList>
            <person name="Liu Y."/>
        </authorList>
    </citation>
    <scope>NUCLEOTIDE SEQUENCE [LARGE SCALE GENOMIC DNA]</scope>
    <source>
        <strain evidence="3 4">KCTC 32238</strain>
    </source>
</reference>
<dbReference type="Pfam" id="PF09314">
    <property type="entry name" value="DUF1972"/>
    <property type="match status" value="1"/>
</dbReference>
<organism evidence="3 4">
    <name type="scientific">Ideonella paludis</name>
    <dbReference type="NCBI Taxonomy" id="1233411"/>
    <lineage>
        <taxon>Bacteria</taxon>
        <taxon>Pseudomonadati</taxon>
        <taxon>Pseudomonadota</taxon>
        <taxon>Betaproteobacteria</taxon>
        <taxon>Burkholderiales</taxon>
        <taxon>Sphaerotilaceae</taxon>
        <taxon>Ideonella</taxon>
    </lineage>
</organism>
<dbReference type="PANTHER" id="PTHR12526">
    <property type="entry name" value="GLYCOSYLTRANSFERASE"/>
    <property type="match status" value="1"/>
</dbReference>
<dbReference type="Proteomes" id="UP000672097">
    <property type="component" value="Unassembled WGS sequence"/>
</dbReference>
<name>A0ABS5E1B9_9BURK</name>
<feature type="domain" description="Glycosyl transferase family 1" evidence="1">
    <location>
        <begin position="203"/>
        <end position="349"/>
    </location>
</feature>
<dbReference type="SUPFAM" id="SSF53756">
    <property type="entry name" value="UDP-Glycosyltransferase/glycogen phosphorylase"/>
    <property type="match status" value="1"/>
</dbReference>
<dbReference type="InterPro" id="IPR001296">
    <property type="entry name" value="Glyco_trans_1"/>
</dbReference>
<evidence type="ECO:0000259" key="2">
    <source>
        <dbReference type="Pfam" id="PF09314"/>
    </source>
</evidence>
<evidence type="ECO:0000313" key="4">
    <source>
        <dbReference type="Proteomes" id="UP000672097"/>
    </source>
</evidence>
<proteinExistence type="predicted"/>
<dbReference type="InterPro" id="IPR015393">
    <property type="entry name" value="DUF1972"/>
</dbReference>
<protein>
    <submittedName>
        <fullName evidence="3">DUF1972 domain-containing protein</fullName>
    </submittedName>
</protein>
<dbReference type="RefSeq" id="WP_210810649.1">
    <property type="nucleotide sequence ID" value="NZ_JAGQDG010000007.1"/>
</dbReference>
<keyword evidence="4" id="KW-1185">Reference proteome</keyword>
<sequence>MTNTSSRRIAIMGIRGVPAQHGGFETFAERLAPYLVRCGWDVTVYCQEDQKGPVTESDWQGVRRVHIGVGEDTALNSIHFDWACIQHAVREKAALVLTLGYNTAVLGLRLRMAGICHVINMDGIEWARDKWGPIAKAWLYLNDWAGCLGGHHLLADHPMIARHLAGRVDKRKISTIPYGTDIIRQAPADLLAPLGVASGQFLTLIARPEPENSVYEIVKAFSARPRGVKLLVLGSYKPQQNAFHAKVMAAASQEVVFAGAIYDHQVVNAIRLHGLLYLHGHQVGGTNPSLVEAMGAGNPVLAHDNRFNRWVVREGAWYFKDLDSCVEALDALLADPEERQRMSRANRQRAVEAFSWPVVLSQYEVTLSVLYGRAAGGTGDVTPPYAGSLDTVNTIDLL</sequence>
<dbReference type="EMBL" id="JAGQDG010000007">
    <property type="protein sequence ID" value="MBQ0937183.1"/>
    <property type="molecule type" value="Genomic_DNA"/>
</dbReference>
<dbReference type="Pfam" id="PF00534">
    <property type="entry name" value="Glycos_transf_1"/>
    <property type="match status" value="1"/>
</dbReference>
<evidence type="ECO:0000313" key="3">
    <source>
        <dbReference type="EMBL" id="MBQ0937183.1"/>
    </source>
</evidence>
<evidence type="ECO:0000259" key="1">
    <source>
        <dbReference type="Pfam" id="PF00534"/>
    </source>
</evidence>
<dbReference type="Gene3D" id="3.40.50.2000">
    <property type="entry name" value="Glycogen Phosphorylase B"/>
    <property type="match status" value="2"/>
</dbReference>
<accession>A0ABS5E1B9</accession>